<dbReference type="AlphaFoldDB" id="A0AAV6VBL4"/>
<dbReference type="Pfam" id="PF00650">
    <property type="entry name" value="CRAL_TRIO"/>
    <property type="match status" value="1"/>
</dbReference>
<organism evidence="2 3">
    <name type="scientific">Oedothorax gibbosus</name>
    <dbReference type="NCBI Taxonomy" id="931172"/>
    <lineage>
        <taxon>Eukaryota</taxon>
        <taxon>Metazoa</taxon>
        <taxon>Ecdysozoa</taxon>
        <taxon>Arthropoda</taxon>
        <taxon>Chelicerata</taxon>
        <taxon>Arachnida</taxon>
        <taxon>Araneae</taxon>
        <taxon>Araneomorphae</taxon>
        <taxon>Entelegynae</taxon>
        <taxon>Araneoidea</taxon>
        <taxon>Linyphiidae</taxon>
        <taxon>Erigoninae</taxon>
        <taxon>Oedothorax</taxon>
    </lineage>
</organism>
<dbReference type="PRINTS" id="PR00180">
    <property type="entry name" value="CRETINALDHBP"/>
</dbReference>
<dbReference type="Proteomes" id="UP000827092">
    <property type="component" value="Unassembled WGS sequence"/>
</dbReference>
<sequence>MENAETVVVGDKIHRPLFDETLTEEDLRVARVELNETPEQREVALRVVKQMLNEQTEFMSRTDDVFLLRFLRCKKFDCERTFKTIRDHYKFKQANPKVFPAPSGIEHALRANIYNFLPHRDHKGRAIYVVKPSRWNLKEVSYNDFVAAGNLVAEYVLDNAVTQINGFIGIWDYNGFSMQHLFNICSPKRVILLTTLMQDRFPARFKVAYCVNCHPLTTTAFNLLGPLLKEKFRNRVKILGSDINEMHKYLDPAILPPEYNGTMTIPETQQVTQGLLDKEGYFNYNSKFGYNKF</sequence>
<dbReference type="PANTHER" id="PTHR10174">
    <property type="entry name" value="ALPHA-TOCOPHEROL TRANSFER PROTEIN-RELATED"/>
    <property type="match status" value="1"/>
</dbReference>
<dbReference type="GO" id="GO:0016020">
    <property type="term" value="C:membrane"/>
    <property type="evidence" value="ECO:0007669"/>
    <property type="project" value="TreeGrafter"/>
</dbReference>
<feature type="domain" description="CRAL-TRIO" evidence="1">
    <location>
        <begin position="101"/>
        <end position="267"/>
    </location>
</feature>
<dbReference type="InterPro" id="IPR011074">
    <property type="entry name" value="CRAL/TRIO_N_dom"/>
</dbReference>
<dbReference type="SUPFAM" id="SSF46938">
    <property type="entry name" value="CRAL/TRIO N-terminal domain"/>
    <property type="match status" value="1"/>
</dbReference>
<dbReference type="GO" id="GO:1902936">
    <property type="term" value="F:phosphatidylinositol bisphosphate binding"/>
    <property type="evidence" value="ECO:0007669"/>
    <property type="project" value="TreeGrafter"/>
</dbReference>
<evidence type="ECO:0000259" key="1">
    <source>
        <dbReference type="PROSITE" id="PS50191"/>
    </source>
</evidence>
<dbReference type="EMBL" id="JAFNEN010000126">
    <property type="protein sequence ID" value="KAG8193258.1"/>
    <property type="molecule type" value="Genomic_DNA"/>
</dbReference>
<dbReference type="SMART" id="SM01100">
    <property type="entry name" value="CRAL_TRIO_N"/>
    <property type="match status" value="1"/>
</dbReference>
<accession>A0AAV6VBL4</accession>
<dbReference type="InterPro" id="IPR001251">
    <property type="entry name" value="CRAL-TRIO_dom"/>
</dbReference>
<dbReference type="Gene3D" id="1.20.5.1200">
    <property type="entry name" value="Alpha-tocopherol transfer"/>
    <property type="match status" value="1"/>
</dbReference>
<dbReference type="SUPFAM" id="SSF52087">
    <property type="entry name" value="CRAL/TRIO domain"/>
    <property type="match status" value="1"/>
</dbReference>
<protein>
    <recommendedName>
        <fullName evidence="1">CRAL-TRIO domain-containing protein</fullName>
    </recommendedName>
</protein>
<dbReference type="PROSITE" id="PS50191">
    <property type="entry name" value="CRAL_TRIO"/>
    <property type="match status" value="1"/>
</dbReference>
<dbReference type="Gene3D" id="1.10.8.20">
    <property type="entry name" value="N-terminal domain of phosphatidylinositol transfer protein sec14p"/>
    <property type="match status" value="1"/>
</dbReference>
<name>A0AAV6VBL4_9ARAC</name>
<proteinExistence type="predicted"/>
<dbReference type="CDD" id="cd00170">
    <property type="entry name" value="SEC14"/>
    <property type="match status" value="1"/>
</dbReference>
<keyword evidence="3" id="KW-1185">Reference proteome</keyword>
<dbReference type="InterPro" id="IPR036273">
    <property type="entry name" value="CRAL/TRIO_N_dom_sf"/>
</dbReference>
<evidence type="ECO:0000313" key="2">
    <source>
        <dbReference type="EMBL" id="KAG8193258.1"/>
    </source>
</evidence>
<dbReference type="Gene3D" id="3.40.525.10">
    <property type="entry name" value="CRAL-TRIO lipid binding domain"/>
    <property type="match status" value="1"/>
</dbReference>
<dbReference type="PANTHER" id="PTHR10174:SF130">
    <property type="entry name" value="ALPHA-TOCOPHEROL TRANSFER PROTEIN-LIKE"/>
    <property type="match status" value="1"/>
</dbReference>
<reference evidence="2 3" key="1">
    <citation type="journal article" date="2022" name="Nat. Ecol. Evol.">
        <title>A masculinizing supergene underlies an exaggerated male reproductive morph in a spider.</title>
        <authorList>
            <person name="Hendrickx F."/>
            <person name="De Corte Z."/>
            <person name="Sonet G."/>
            <person name="Van Belleghem S.M."/>
            <person name="Kostlbacher S."/>
            <person name="Vangestel C."/>
        </authorList>
    </citation>
    <scope>NUCLEOTIDE SEQUENCE [LARGE SCALE GENOMIC DNA]</scope>
    <source>
        <strain evidence="2">W744_W776</strain>
    </source>
</reference>
<dbReference type="SMART" id="SM00516">
    <property type="entry name" value="SEC14"/>
    <property type="match status" value="1"/>
</dbReference>
<evidence type="ECO:0000313" key="3">
    <source>
        <dbReference type="Proteomes" id="UP000827092"/>
    </source>
</evidence>
<gene>
    <name evidence="2" type="ORF">JTE90_027002</name>
</gene>
<dbReference type="InterPro" id="IPR036865">
    <property type="entry name" value="CRAL-TRIO_dom_sf"/>
</dbReference>
<comment type="caution">
    <text evidence="2">The sequence shown here is derived from an EMBL/GenBank/DDBJ whole genome shotgun (WGS) entry which is preliminary data.</text>
</comment>